<dbReference type="PANTHER" id="PTHR43833:SF5">
    <property type="entry name" value="TRK SYSTEM POTASSIUM UPTAKE PROTEIN TRKA"/>
    <property type="match status" value="1"/>
</dbReference>
<reference evidence="9 10" key="1">
    <citation type="submission" date="2016-12" db="EMBL/GenBank/DDBJ databases">
        <authorList>
            <person name="Song W.-J."/>
            <person name="Kurnit D.M."/>
        </authorList>
    </citation>
    <scope>NUCLEOTIDE SEQUENCE [LARGE SCALE GENOMIC DNA]</scope>
    <source>
        <strain evidence="9 10">IMCC3135</strain>
    </source>
</reference>
<dbReference type="RefSeq" id="WP_088916906.1">
    <property type="nucleotide sequence ID" value="NZ_CP018632.1"/>
</dbReference>
<dbReference type="NCBIfam" id="NF007031">
    <property type="entry name" value="PRK09496.1-2"/>
    <property type="match status" value="1"/>
</dbReference>
<feature type="domain" description="RCK N-terminal" evidence="7">
    <location>
        <begin position="231"/>
        <end position="347"/>
    </location>
</feature>
<keyword evidence="4" id="KW-0630">Potassium</keyword>
<evidence type="ECO:0000256" key="5">
    <source>
        <dbReference type="ARBA" id="ARBA00023027"/>
    </source>
</evidence>
<dbReference type="SUPFAM" id="SSF51735">
    <property type="entry name" value="NAD(P)-binding Rossmann-fold domains"/>
    <property type="match status" value="2"/>
</dbReference>
<dbReference type="PRINTS" id="PR00335">
    <property type="entry name" value="KUPTAKETRKA"/>
</dbReference>
<evidence type="ECO:0000256" key="3">
    <source>
        <dbReference type="ARBA" id="ARBA00022538"/>
    </source>
</evidence>
<evidence type="ECO:0000256" key="2">
    <source>
        <dbReference type="ARBA" id="ARBA00022448"/>
    </source>
</evidence>
<dbReference type="Proteomes" id="UP000250079">
    <property type="component" value="Chromosome"/>
</dbReference>
<sequence length="457" mass="49896">MKIIVLGAGQVGLTVAYSLALEDNDVTIVDTNAPMLRELARNSDLATVIGHASHPEVLRSAGAEDADMIIAATDSDETNIVAIQIAYTLFRTPAKIARIRSAEYMREKNLFDNDNIPIDVIISPEQLVTEHIQRIIEHPGAIQVVDFAKGKVRLVGIEVQKGAPMAGLPLSDLAMLLGEVEIRVVGVYRGEDVIIPDGETVMKVEDIVFFMGMRQHTAKAMAQFHLDSTPCKRVMIAGGGNIGLLLAKTLERLYRVKVIEAREDRAELLSSMLNSAMVLHGDAANQEMLINENIQEMDVFCALTNDDEANILSAMLAKHMGARKIMSLINRPAYVELVERDIIDVAISPQQITIGALLTLIRRGDVVAVHSLRRGEAEALEGVAHGDEETSVLVGRCISELPLPKSASIGVVVRGEEVLMAHHDLVIEPEDHLIVLITNKQQIADVEKLFQVGVTFV</sequence>
<gene>
    <name evidence="9" type="primary">trkA_2</name>
    <name evidence="9" type="ORF">IMCC3135_06810</name>
</gene>
<evidence type="ECO:0000259" key="7">
    <source>
        <dbReference type="PROSITE" id="PS51201"/>
    </source>
</evidence>
<dbReference type="NCBIfam" id="NF007032">
    <property type="entry name" value="PRK09496.1-4"/>
    <property type="match status" value="1"/>
</dbReference>
<keyword evidence="10" id="KW-1185">Reference proteome</keyword>
<dbReference type="Pfam" id="PF02254">
    <property type="entry name" value="TrkA_N"/>
    <property type="match status" value="2"/>
</dbReference>
<dbReference type="InterPro" id="IPR036291">
    <property type="entry name" value="NAD(P)-bd_dom_sf"/>
</dbReference>
<dbReference type="Pfam" id="PF02080">
    <property type="entry name" value="TrkA_C"/>
    <property type="match status" value="2"/>
</dbReference>
<dbReference type="KEGG" id="gai:IMCC3135_06810"/>
<keyword evidence="2" id="KW-0813">Transport</keyword>
<name>A0A2Z2NJW5_9GAMM</name>
<dbReference type="InterPro" id="IPR050721">
    <property type="entry name" value="Trk_Ktr_HKT_K-transport"/>
</dbReference>
<dbReference type="AlphaFoldDB" id="A0A2Z2NJW5"/>
<evidence type="ECO:0000256" key="1">
    <source>
        <dbReference type="ARBA" id="ARBA00017378"/>
    </source>
</evidence>
<dbReference type="NCBIfam" id="NF007039">
    <property type="entry name" value="PRK09496.3-2"/>
    <property type="match status" value="1"/>
</dbReference>
<feature type="domain" description="RCK C-terminal" evidence="8">
    <location>
        <begin position="142"/>
        <end position="227"/>
    </location>
</feature>
<dbReference type="PROSITE" id="PS51202">
    <property type="entry name" value="RCK_C"/>
    <property type="match status" value="2"/>
</dbReference>
<dbReference type="InterPro" id="IPR006037">
    <property type="entry name" value="RCK_C"/>
</dbReference>
<dbReference type="GO" id="GO:0005886">
    <property type="term" value="C:plasma membrane"/>
    <property type="evidence" value="ECO:0007669"/>
    <property type="project" value="InterPro"/>
</dbReference>
<evidence type="ECO:0000256" key="6">
    <source>
        <dbReference type="ARBA" id="ARBA00023065"/>
    </source>
</evidence>
<dbReference type="InterPro" id="IPR003148">
    <property type="entry name" value="RCK_N"/>
</dbReference>
<dbReference type="Gene3D" id="3.30.70.1450">
    <property type="entry name" value="Regulator of K+ conductance, C-terminal domain"/>
    <property type="match status" value="2"/>
</dbReference>
<evidence type="ECO:0000256" key="4">
    <source>
        <dbReference type="ARBA" id="ARBA00022958"/>
    </source>
</evidence>
<evidence type="ECO:0000259" key="8">
    <source>
        <dbReference type="PROSITE" id="PS51202"/>
    </source>
</evidence>
<keyword evidence="3" id="KW-0633">Potassium transport</keyword>
<dbReference type="InterPro" id="IPR006036">
    <property type="entry name" value="K_uptake_TrkA"/>
</dbReference>
<dbReference type="SUPFAM" id="SSF116726">
    <property type="entry name" value="TrkA C-terminal domain-like"/>
    <property type="match status" value="2"/>
</dbReference>
<feature type="domain" description="RCK N-terminal" evidence="7">
    <location>
        <begin position="1"/>
        <end position="122"/>
    </location>
</feature>
<dbReference type="FunFam" id="3.40.50.720:FF:000042">
    <property type="entry name" value="Trk system potassium transporter TrkA"/>
    <property type="match status" value="1"/>
</dbReference>
<evidence type="ECO:0000313" key="10">
    <source>
        <dbReference type="Proteomes" id="UP000250079"/>
    </source>
</evidence>
<dbReference type="PROSITE" id="PS51201">
    <property type="entry name" value="RCK_N"/>
    <property type="match status" value="2"/>
</dbReference>
<protein>
    <recommendedName>
        <fullName evidence="1">Trk system potassium uptake protein TrkA</fullName>
    </recommendedName>
</protein>
<dbReference type="Gene3D" id="3.40.50.720">
    <property type="entry name" value="NAD(P)-binding Rossmann-like Domain"/>
    <property type="match status" value="2"/>
</dbReference>
<evidence type="ECO:0000313" key="9">
    <source>
        <dbReference type="EMBL" id="ASJ71469.1"/>
    </source>
</evidence>
<dbReference type="NCBIfam" id="NF007030">
    <property type="entry name" value="PRK09496.1-1"/>
    <property type="match status" value="1"/>
</dbReference>
<keyword evidence="5" id="KW-0520">NAD</keyword>
<keyword evidence="6" id="KW-0406">Ion transport</keyword>
<dbReference type="InterPro" id="IPR036721">
    <property type="entry name" value="RCK_C_sf"/>
</dbReference>
<proteinExistence type="predicted"/>
<dbReference type="GO" id="GO:0015079">
    <property type="term" value="F:potassium ion transmembrane transporter activity"/>
    <property type="evidence" value="ECO:0007669"/>
    <property type="project" value="InterPro"/>
</dbReference>
<dbReference type="OrthoDB" id="9775180at2"/>
<dbReference type="PANTHER" id="PTHR43833">
    <property type="entry name" value="POTASSIUM CHANNEL PROTEIN 2-RELATED-RELATED"/>
    <property type="match status" value="1"/>
</dbReference>
<organism evidence="9 10">
    <name type="scientific">Granulosicoccus antarcticus IMCC3135</name>
    <dbReference type="NCBI Taxonomy" id="1192854"/>
    <lineage>
        <taxon>Bacteria</taxon>
        <taxon>Pseudomonadati</taxon>
        <taxon>Pseudomonadota</taxon>
        <taxon>Gammaproteobacteria</taxon>
        <taxon>Chromatiales</taxon>
        <taxon>Granulosicoccaceae</taxon>
        <taxon>Granulosicoccus</taxon>
    </lineage>
</organism>
<accession>A0A2Z2NJW5</accession>
<feature type="domain" description="RCK C-terminal" evidence="8">
    <location>
        <begin position="367"/>
        <end position="452"/>
    </location>
</feature>
<dbReference type="EMBL" id="CP018632">
    <property type="protein sequence ID" value="ASJ71469.1"/>
    <property type="molecule type" value="Genomic_DNA"/>
</dbReference>